<dbReference type="Proteomes" id="UP001073227">
    <property type="component" value="Unassembled WGS sequence"/>
</dbReference>
<feature type="region of interest" description="Disordered" evidence="2">
    <location>
        <begin position="1"/>
        <end position="23"/>
    </location>
</feature>
<dbReference type="PANTHER" id="PTHR18964">
    <property type="entry name" value="ROK (REPRESSOR, ORF, KINASE) FAMILY"/>
    <property type="match status" value="1"/>
</dbReference>
<evidence type="ECO:0000259" key="3">
    <source>
        <dbReference type="Pfam" id="PF12802"/>
    </source>
</evidence>
<feature type="compositionally biased region" description="Basic and acidic residues" evidence="2">
    <location>
        <begin position="1"/>
        <end position="12"/>
    </location>
</feature>
<dbReference type="Pfam" id="PF00480">
    <property type="entry name" value="ROK"/>
    <property type="match status" value="1"/>
</dbReference>
<reference evidence="4" key="1">
    <citation type="submission" date="2022-10" db="EMBL/GenBank/DDBJ databases">
        <title>Hoeflea sp. G2-23, isolated from marine algae.</title>
        <authorList>
            <person name="Kristyanto S."/>
            <person name="Kim J.M."/>
            <person name="Jeon C.O."/>
        </authorList>
    </citation>
    <scope>NUCLEOTIDE SEQUENCE</scope>
    <source>
        <strain evidence="4">G2-23</strain>
    </source>
</reference>
<dbReference type="EMBL" id="JAOVZR010000001">
    <property type="protein sequence ID" value="MCY0150013.1"/>
    <property type="molecule type" value="Genomic_DNA"/>
</dbReference>
<comment type="similarity">
    <text evidence="1">Belongs to the ROK (NagC/XylR) family.</text>
</comment>
<dbReference type="CDD" id="cd23763">
    <property type="entry name" value="ASKHA_ATPase_ROK"/>
    <property type="match status" value="1"/>
</dbReference>
<dbReference type="Gene3D" id="3.30.420.40">
    <property type="match status" value="2"/>
</dbReference>
<evidence type="ECO:0000256" key="2">
    <source>
        <dbReference type="SAM" id="MobiDB-lite"/>
    </source>
</evidence>
<feature type="domain" description="HTH marR-type" evidence="3">
    <location>
        <begin position="31"/>
        <end position="78"/>
    </location>
</feature>
<gene>
    <name evidence="4" type="ORF">OEG84_20490</name>
</gene>
<dbReference type="SUPFAM" id="SSF53067">
    <property type="entry name" value="Actin-like ATPase domain"/>
    <property type="match status" value="1"/>
</dbReference>
<keyword evidence="5" id="KW-1185">Reference proteome</keyword>
<dbReference type="Gene3D" id="1.10.10.10">
    <property type="entry name" value="Winged helix-like DNA-binding domain superfamily/Winged helix DNA-binding domain"/>
    <property type="match status" value="1"/>
</dbReference>
<protein>
    <submittedName>
        <fullName evidence="4">ROK family transcriptional regulator</fullName>
    </submittedName>
</protein>
<dbReference type="InterPro" id="IPR000600">
    <property type="entry name" value="ROK"/>
</dbReference>
<dbReference type="SUPFAM" id="SSF46785">
    <property type="entry name" value="Winged helix' DNA-binding domain"/>
    <property type="match status" value="1"/>
</dbReference>
<name>A0ABT3ZE23_9HYPH</name>
<accession>A0ABT3ZE23</accession>
<evidence type="ECO:0000313" key="4">
    <source>
        <dbReference type="EMBL" id="MCY0150013.1"/>
    </source>
</evidence>
<dbReference type="PANTHER" id="PTHR18964:SF149">
    <property type="entry name" value="BIFUNCTIONAL UDP-N-ACETYLGLUCOSAMINE 2-EPIMERASE_N-ACETYLMANNOSAMINE KINASE"/>
    <property type="match status" value="1"/>
</dbReference>
<dbReference type="InterPro" id="IPR036388">
    <property type="entry name" value="WH-like_DNA-bd_sf"/>
</dbReference>
<dbReference type="RefSeq" id="WP_267655452.1">
    <property type="nucleotide sequence ID" value="NZ_JAOVZR010000001.1"/>
</dbReference>
<evidence type="ECO:0000256" key="1">
    <source>
        <dbReference type="ARBA" id="ARBA00006479"/>
    </source>
</evidence>
<dbReference type="Pfam" id="PF12802">
    <property type="entry name" value="MarR_2"/>
    <property type="match status" value="1"/>
</dbReference>
<sequence length="408" mass="43877">MPHDHNAGEKTARPTVSPLKGSNQSGLRAYNQRLVLSLVYAHGGLTKTDISRMTGLSAQTGSVIMRELEAEDLIVKGEPIRGKVGQPSVPLSINPDGAFFIGLKVGRRSAELILIDFLGATKAMLRKSYPWPTPPSIIDFVRNGIDEMLTDLPAEHRVRVAGLGIATPFELWNWTEQAGAPRAEMDLWRGCDLRAELAAVCNLPVYLQNDATAACAAELVFGRHQGLHDYLYLYIGTFVGGGVVLNGSVYAGRHGNAGALGPLPVAGPDGKPVQLLDRASIMLLERMLQAEGRDPSALWHSPEHWEGFEDLTEEWIGIVARGLAQAVVSAASIIDFEHVIIDGGLPVPIREKIVAATRTETGHYDLRGLQMPAILPGTVGTLARALGAASLPLFDKYLIDRNAQLGGA</sequence>
<organism evidence="4 5">
    <name type="scientific">Hoeflea algicola</name>
    <dbReference type="NCBI Taxonomy" id="2983763"/>
    <lineage>
        <taxon>Bacteria</taxon>
        <taxon>Pseudomonadati</taxon>
        <taxon>Pseudomonadota</taxon>
        <taxon>Alphaproteobacteria</taxon>
        <taxon>Hyphomicrobiales</taxon>
        <taxon>Rhizobiaceae</taxon>
        <taxon>Hoeflea</taxon>
    </lineage>
</organism>
<dbReference type="InterPro" id="IPR043129">
    <property type="entry name" value="ATPase_NBD"/>
</dbReference>
<comment type="caution">
    <text evidence="4">The sequence shown here is derived from an EMBL/GenBank/DDBJ whole genome shotgun (WGS) entry which is preliminary data.</text>
</comment>
<evidence type="ECO:0000313" key="5">
    <source>
        <dbReference type="Proteomes" id="UP001073227"/>
    </source>
</evidence>
<proteinExistence type="inferred from homology"/>
<dbReference type="InterPro" id="IPR036390">
    <property type="entry name" value="WH_DNA-bd_sf"/>
</dbReference>
<dbReference type="InterPro" id="IPR000835">
    <property type="entry name" value="HTH_MarR-typ"/>
</dbReference>